<proteinExistence type="predicted"/>
<comment type="caution">
    <text evidence="1">The sequence shown here is derived from an EMBL/GenBank/DDBJ whole genome shotgun (WGS) entry which is preliminary data.</text>
</comment>
<reference evidence="1 2" key="2">
    <citation type="submission" date="2018-06" db="EMBL/GenBank/DDBJ databases">
        <title>Metagenomic assembly of (sub)arctic Cyanobacteria and their associated microbiome from non-axenic cultures.</title>
        <authorList>
            <person name="Baurain D."/>
        </authorList>
    </citation>
    <scope>NUCLEOTIDE SEQUENCE [LARGE SCALE GENOMIC DNA]</scope>
    <source>
        <strain evidence="1">ULC041bin1</strain>
    </source>
</reference>
<name>A0A2W4XY46_9CYAN</name>
<evidence type="ECO:0008006" key="3">
    <source>
        <dbReference type="Google" id="ProtNLM"/>
    </source>
</evidence>
<sequence length="77" mass="8797">MQNSMSSASERSAEKVDLSVQIDKDLLDQVTHLSSDPGKVIEVALRQWLRGDRRYEDDLVRHLPRNPAVPPKGEWND</sequence>
<evidence type="ECO:0000313" key="2">
    <source>
        <dbReference type="Proteomes" id="UP000249081"/>
    </source>
</evidence>
<organism evidence="1 2">
    <name type="scientific">Shackletoniella antarctica</name>
    <dbReference type="NCBI Taxonomy" id="268115"/>
    <lineage>
        <taxon>Bacteria</taxon>
        <taxon>Bacillati</taxon>
        <taxon>Cyanobacteriota</taxon>
        <taxon>Cyanophyceae</taxon>
        <taxon>Oculatellales</taxon>
        <taxon>Oculatellaceae</taxon>
        <taxon>Shackletoniella</taxon>
    </lineage>
</organism>
<dbReference type="Proteomes" id="UP000249081">
    <property type="component" value="Unassembled WGS sequence"/>
</dbReference>
<dbReference type="AlphaFoldDB" id="A0A2W4XY46"/>
<dbReference type="EMBL" id="QBMN01000148">
    <property type="protein sequence ID" value="PZO36198.1"/>
    <property type="molecule type" value="Genomic_DNA"/>
</dbReference>
<evidence type="ECO:0000313" key="1">
    <source>
        <dbReference type="EMBL" id="PZO36198.1"/>
    </source>
</evidence>
<gene>
    <name evidence="1" type="ORF">DCF17_17580</name>
</gene>
<reference evidence="2" key="1">
    <citation type="submission" date="2018-04" db="EMBL/GenBank/DDBJ databases">
        <authorList>
            <person name="Cornet L."/>
        </authorList>
    </citation>
    <scope>NUCLEOTIDE SEQUENCE [LARGE SCALE GENOMIC DNA]</scope>
</reference>
<accession>A0A2W4XY46</accession>
<protein>
    <recommendedName>
        <fullName evidence="3">Type II toxin-antitoxin system CcdA family antitoxin</fullName>
    </recommendedName>
</protein>